<dbReference type="InterPro" id="IPR036249">
    <property type="entry name" value="Thioredoxin-like_sf"/>
</dbReference>
<dbReference type="InterPro" id="IPR000626">
    <property type="entry name" value="Ubiquitin-like_dom"/>
</dbReference>
<dbReference type="CDD" id="cd01771">
    <property type="entry name" value="UBX_UBXN3A"/>
    <property type="match status" value="1"/>
</dbReference>
<feature type="domain" description="UBX" evidence="3">
    <location>
        <begin position="585"/>
        <end position="662"/>
    </location>
</feature>
<dbReference type="GO" id="GO:0005634">
    <property type="term" value="C:nucleus"/>
    <property type="evidence" value="ECO:0007669"/>
    <property type="project" value="TreeGrafter"/>
</dbReference>
<dbReference type="Gene3D" id="3.40.30.10">
    <property type="entry name" value="Glutaredoxin"/>
    <property type="match status" value="1"/>
</dbReference>
<dbReference type="InterPro" id="IPR050730">
    <property type="entry name" value="UBX_domain-protein"/>
</dbReference>
<dbReference type="CDD" id="cd14413">
    <property type="entry name" value="UBA_FAF1"/>
    <property type="match status" value="1"/>
</dbReference>
<protein>
    <submittedName>
        <fullName evidence="5">FAS-associated factor 1</fullName>
    </submittedName>
</protein>
<accession>K4Q3F5</accession>
<dbReference type="PROSITE" id="PS50053">
    <property type="entry name" value="UBIQUITIN_2"/>
    <property type="match status" value="1"/>
</dbReference>
<dbReference type="InterPro" id="IPR049483">
    <property type="entry name" value="FAF1_2-like_UAS"/>
</dbReference>
<organism evidence="5">
    <name type="scientific">Locusta migratoria manilensis</name>
    <name type="common">Oriental migratory locust</name>
    <dbReference type="NCBI Taxonomy" id="229990"/>
    <lineage>
        <taxon>Eukaryota</taxon>
        <taxon>Metazoa</taxon>
        <taxon>Ecdysozoa</taxon>
        <taxon>Arthropoda</taxon>
        <taxon>Hexapoda</taxon>
        <taxon>Insecta</taxon>
        <taxon>Pterygota</taxon>
        <taxon>Neoptera</taxon>
        <taxon>Polyneoptera</taxon>
        <taxon>Orthoptera</taxon>
        <taxon>Caelifera</taxon>
        <taxon>Acrididea</taxon>
        <taxon>Acridomorpha</taxon>
        <taxon>Acridoidea</taxon>
        <taxon>Acrididae</taxon>
        <taxon>Oedipodinae</taxon>
        <taxon>Locusta</taxon>
    </lineage>
</organism>
<dbReference type="SUPFAM" id="SSF52833">
    <property type="entry name" value="Thioredoxin-like"/>
    <property type="match status" value="1"/>
</dbReference>
<feature type="compositionally biased region" description="Low complexity" evidence="2">
    <location>
        <begin position="69"/>
        <end position="89"/>
    </location>
</feature>
<dbReference type="InterPro" id="IPR033043">
    <property type="entry name" value="FAF1-like_UBX"/>
</dbReference>
<dbReference type="InterPro" id="IPR001012">
    <property type="entry name" value="UBX_dom"/>
</dbReference>
<dbReference type="Gene3D" id="3.10.20.90">
    <property type="entry name" value="Phosphatidylinositol 3-kinase Catalytic Subunit, Chain A, domain 1"/>
    <property type="match status" value="3"/>
</dbReference>
<dbReference type="GO" id="GO:0005783">
    <property type="term" value="C:endoplasmic reticulum"/>
    <property type="evidence" value="ECO:0007669"/>
    <property type="project" value="TreeGrafter"/>
</dbReference>
<proteinExistence type="evidence at transcript level"/>
<evidence type="ECO:0000259" key="4">
    <source>
        <dbReference type="PROSITE" id="PS50053"/>
    </source>
</evidence>
<evidence type="ECO:0000259" key="3">
    <source>
        <dbReference type="PROSITE" id="PS50033"/>
    </source>
</evidence>
<evidence type="ECO:0000313" key="5">
    <source>
        <dbReference type="EMBL" id="BAM63554.1"/>
    </source>
</evidence>
<dbReference type="PANTHER" id="PTHR23322">
    <property type="entry name" value="FAS-ASSOCIATED PROTEIN"/>
    <property type="match status" value="1"/>
</dbReference>
<dbReference type="InterPro" id="IPR044541">
    <property type="entry name" value="FAF1_UBA"/>
</dbReference>
<sequence>MSVNREEVLADFQACTGIDDVAEAILHLEETNWDLLGAINRVMPQDTQTLPSEVDPDVQMVEEVKRPRSVSTRVTRASSSRLSSGANNSHRFRMPTSISADVISLPSTSHGREARSLNFHVYFREKDAKLTLPDTDTVGELKNTIFVRLGVPVCQQNLQGWKNSPKSDSVTLSSLNLPKENTLYVIVPDLEDGCTAAEESKFVERLIQTYTLNIRDEASNKTYKLKFLGSKTILEVKTDVYTLTDIPVRHQVWKGWPPNVVNDKTTLASSGINYPSHDFVLERAASTANNEKRIVVDLVESDNSSAEEFEDASETFAVEDDIFVDVETKRMQPLIPDNVEDETAACIHFCDQFTSRYGSSHPDFFPGSLEDAIKEACMKPAKDRRLLAIYLHHDASVLTNVFCTQLLGYESVLQCLSNHFVVWGWDLTHESNKQKFLSSVSKALGSVAAMTIRSIDVDTLPVLIIIMRMRSTTDIYTVVHGNIGVNELLTSLVQAVEVFTEQQRIDMKEEEDRAARERVKMEQDAAYQESLAADRAKEEAKRRQELMESKEKERKQILRQEIELIREAYRLEIESQLPDEPEEGSGEDIAKIRFRLPKGETAVRRFRAQAPLKVLLDYLVVLGYPPDEYKVLSSWPRRDLTALDPKNTLQELKLYPQETVILEER</sequence>
<dbReference type="Gene3D" id="1.10.8.10">
    <property type="entry name" value="DNA helicase RuvA subunit, C-terminal domain"/>
    <property type="match status" value="1"/>
</dbReference>
<dbReference type="InterPro" id="IPR029071">
    <property type="entry name" value="Ubiquitin-like_domsf"/>
</dbReference>
<dbReference type="InterPro" id="IPR006577">
    <property type="entry name" value="UAS"/>
</dbReference>
<dbReference type="EMBL" id="AB758246">
    <property type="protein sequence ID" value="BAM63554.1"/>
    <property type="molecule type" value="mRNA"/>
</dbReference>
<dbReference type="GO" id="GO:0043130">
    <property type="term" value="F:ubiquitin binding"/>
    <property type="evidence" value="ECO:0007669"/>
    <property type="project" value="TreeGrafter"/>
</dbReference>
<feature type="coiled-coil region" evidence="1">
    <location>
        <begin position="533"/>
        <end position="567"/>
    </location>
</feature>
<evidence type="ECO:0000256" key="2">
    <source>
        <dbReference type="SAM" id="MobiDB-lite"/>
    </source>
</evidence>
<dbReference type="Pfam" id="PF14555">
    <property type="entry name" value="UBA_4"/>
    <property type="match status" value="1"/>
</dbReference>
<dbReference type="Pfam" id="PF21021">
    <property type="entry name" value="FAF1"/>
    <property type="match status" value="1"/>
</dbReference>
<dbReference type="CDD" id="cd17130">
    <property type="entry name" value="Ubl2_FAF1"/>
    <property type="match status" value="1"/>
</dbReference>
<dbReference type="AlphaFoldDB" id="K4Q3F5"/>
<dbReference type="SMART" id="SM00166">
    <property type="entry name" value="UBX"/>
    <property type="match status" value="1"/>
</dbReference>
<dbReference type="PANTHER" id="PTHR23322:SF96">
    <property type="entry name" value="FAS-ASSOCIATED FACTOR 1"/>
    <property type="match status" value="1"/>
</dbReference>
<dbReference type="GO" id="GO:0036503">
    <property type="term" value="P:ERAD pathway"/>
    <property type="evidence" value="ECO:0007669"/>
    <property type="project" value="TreeGrafter"/>
</dbReference>
<reference evidence="5" key="1">
    <citation type="journal article" date="2013" name="Insect Mol. Biol.">
        <title>Fas-associated factor 1 plays a negative regulatory role in the antibacterial immunity of Locusta migratoria.</title>
        <authorList>
            <person name="He Z."/>
            <person name="Wang P."/>
            <person name="Shi H."/>
            <person name="Si F."/>
            <person name="Hao Y."/>
            <person name="Chen B."/>
        </authorList>
    </citation>
    <scope>NUCLEOTIDE SEQUENCE</scope>
</reference>
<evidence type="ECO:0000256" key="1">
    <source>
        <dbReference type="SAM" id="Coils"/>
    </source>
</evidence>
<dbReference type="PROSITE" id="PS50033">
    <property type="entry name" value="UBX"/>
    <property type="match status" value="1"/>
</dbReference>
<keyword evidence="1" id="KW-0175">Coiled coil</keyword>
<dbReference type="SMART" id="SM00594">
    <property type="entry name" value="UAS"/>
    <property type="match status" value="1"/>
</dbReference>
<dbReference type="CDD" id="cd17129">
    <property type="entry name" value="Ubl1_FAF1"/>
    <property type="match status" value="1"/>
</dbReference>
<dbReference type="SUPFAM" id="SSF54236">
    <property type="entry name" value="Ubiquitin-like"/>
    <property type="match status" value="3"/>
</dbReference>
<dbReference type="Pfam" id="PF00789">
    <property type="entry name" value="UBX"/>
    <property type="match status" value="1"/>
</dbReference>
<feature type="region of interest" description="Disordered" evidence="2">
    <location>
        <begin position="67"/>
        <end position="90"/>
    </location>
</feature>
<feature type="domain" description="Ubiquitin-like" evidence="4">
    <location>
        <begin position="119"/>
        <end position="187"/>
    </location>
</feature>
<name>K4Q3F5_LOCMI</name>